<evidence type="ECO:0000256" key="10">
    <source>
        <dbReference type="RuleBase" id="RU361238"/>
    </source>
</evidence>
<organism evidence="11 12">
    <name type="scientific">Rhizoctonia solani</name>
    <dbReference type="NCBI Taxonomy" id="456999"/>
    <lineage>
        <taxon>Eukaryota</taxon>
        <taxon>Fungi</taxon>
        <taxon>Dikarya</taxon>
        <taxon>Basidiomycota</taxon>
        <taxon>Agaricomycotina</taxon>
        <taxon>Agaricomycetes</taxon>
        <taxon>Cantharellales</taxon>
        <taxon>Ceratobasidiaceae</taxon>
        <taxon>Rhizoctonia</taxon>
    </lineage>
</organism>
<keyword evidence="3" id="KW-0858">Xylan degradation</keyword>
<keyword evidence="3" id="KW-0119">Carbohydrate metabolism</keyword>
<keyword evidence="7" id="KW-0106">Calcium</keyword>
<dbReference type="GO" id="GO:0046872">
    <property type="term" value="F:metal ion binding"/>
    <property type="evidence" value="ECO:0007669"/>
    <property type="project" value="UniProtKB-KW"/>
</dbReference>
<dbReference type="Proteomes" id="UP000044841">
    <property type="component" value="Unassembled WGS sequence"/>
</dbReference>
<name>A0A0K6G222_9AGAM</name>
<evidence type="ECO:0000256" key="7">
    <source>
        <dbReference type="ARBA" id="ARBA00022837"/>
    </source>
</evidence>
<keyword evidence="6 10" id="KW-0378">Hydrolase</keyword>
<sequence>MNHKTFFGFGILAITTRVVGATIDCSALLSESKDLIPGLQPYIAQSYDAGTTFSTPDASPAYDSPVPNLAAFCRFGAEYNTSATSKFRFELWMPSPENWNGKLTIDALPFRKPKIGNGGDAGGVNYPDMGIPLSKYGFAVASTDGGHNGTTADGSFAMGNPESQIDFGYRAVHTSVEFSKRIINQYYDKAASYNYWIGCSSGGKQAAQWWPHLNGFTVHVNLLNANATTPGAVIPTTFFPLLFEEVTLQCDGLDGVKDGVITNPGVCKPDLGNMACGASKPSGFVNSSTCLSASQMVTLQAIQTNWTSADGDFLFPTFEPGSQWGWNTTITGSPYGPAPDYFSYQVLNLTVPHSLSTNETQLQAMLKIADATNPGNIEAMNPDLRPFFERGGKLMQFHGWADQLIASRSSLVYYEKVRAFFNYTDLSDNYNLFMVPGMGHCGSGPGANAFGGPSQREVSLGGTGQSLKFDAAHDMILATIDWVERNQTPKSIITTRWKNSNITDGPEFTRRLCPYPQEGVYKSGDDKDASSYTCAMPN</sequence>
<dbReference type="EC" id="3.1.1.-" evidence="10"/>
<dbReference type="GO" id="GO:0030600">
    <property type="term" value="F:feruloyl esterase activity"/>
    <property type="evidence" value="ECO:0007669"/>
    <property type="project" value="UniProtKB-EC"/>
</dbReference>
<evidence type="ECO:0000256" key="4">
    <source>
        <dbReference type="ARBA" id="ARBA00022723"/>
    </source>
</evidence>
<evidence type="ECO:0000313" key="12">
    <source>
        <dbReference type="Proteomes" id="UP000044841"/>
    </source>
</evidence>
<keyword evidence="5 10" id="KW-0732">Signal</keyword>
<keyword evidence="8" id="KW-1015">Disulfide bond</keyword>
<dbReference type="SUPFAM" id="SSF53474">
    <property type="entry name" value="alpha/beta-Hydrolases"/>
    <property type="match status" value="1"/>
</dbReference>
<keyword evidence="3" id="KW-0624">Polysaccharide degradation</keyword>
<gene>
    <name evidence="11" type="ORF">RSOLAG22IIIB_10115</name>
</gene>
<keyword evidence="2" id="KW-0719">Serine esterase</keyword>
<keyword evidence="4" id="KW-0479">Metal-binding</keyword>
<dbReference type="PANTHER" id="PTHR33938:SF15">
    <property type="entry name" value="FERULOYL ESTERASE B-RELATED"/>
    <property type="match status" value="1"/>
</dbReference>
<dbReference type="EMBL" id="CYGV01001291">
    <property type="protein sequence ID" value="CUA72560.1"/>
    <property type="molecule type" value="Genomic_DNA"/>
</dbReference>
<protein>
    <recommendedName>
        <fullName evidence="10">Carboxylic ester hydrolase</fullName>
        <ecNumber evidence="10">3.1.1.-</ecNumber>
    </recommendedName>
</protein>
<evidence type="ECO:0000256" key="8">
    <source>
        <dbReference type="ARBA" id="ARBA00023157"/>
    </source>
</evidence>
<proteinExistence type="inferred from homology"/>
<dbReference type="PANTHER" id="PTHR33938">
    <property type="entry name" value="FERULOYL ESTERASE B-RELATED"/>
    <property type="match status" value="1"/>
</dbReference>
<comment type="similarity">
    <text evidence="1 10">Belongs to the tannase family.</text>
</comment>
<comment type="catalytic activity">
    <reaction evidence="9">
        <text>feruloyl-polysaccharide + H2O = ferulate + polysaccharide.</text>
        <dbReference type="EC" id="3.1.1.73"/>
    </reaction>
</comment>
<evidence type="ECO:0000256" key="5">
    <source>
        <dbReference type="ARBA" id="ARBA00022729"/>
    </source>
</evidence>
<dbReference type="InterPro" id="IPR011118">
    <property type="entry name" value="Tannase/feruloyl_esterase"/>
</dbReference>
<feature type="chain" id="PRO_5005393376" description="Carboxylic ester hydrolase" evidence="10">
    <location>
        <begin position="22"/>
        <end position="538"/>
    </location>
</feature>
<evidence type="ECO:0000256" key="6">
    <source>
        <dbReference type="ARBA" id="ARBA00022801"/>
    </source>
</evidence>
<evidence type="ECO:0000256" key="1">
    <source>
        <dbReference type="ARBA" id="ARBA00006249"/>
    </source>
</evidence>
<evidence type="ECO:0000256" key="3">
    <source>
        <dbReference type="ARBA" id="ARBA00022651"/>
    </source>
</evidence>
<accession>A0A0K6G222</accession>
<feature type="signal peptide" evidence="10">
    <location>
        <begin position="1"/>
        <end position="21"/>
    </location>
</feature>
<evidence type="ECO:0000313" key="11">
    <source>
        <dbReference type="EMBL" id="CUA72560.1"/>
    </source>
</evidence>
<evidence type="ECO:0000256" key="9">
    <source>
        <dbReference type="ARBA" id="ARBA00034075"/>
    </source>
</evidence>
<dbReference type="InterPro" id="IPR029058">
    <property type="entry name" value="AB_hydrolase_fold"/>
</dbReference>
<reference evidence="11 12" key="1">
    <citation type="submission" date="2015-07" db="EMBL/GenBank/DDBJ databases">
        <authorList>
            <person name="Noorani M."/>
        </authorList>
    </citation>
    <scope>NUCLEOTIDE SEQUENCE [LARGE SCALE GENOMIC DNA]</scope>
    <source>
        <strain evidence="11">BBA 69670</strain>
    </source>
</reference>
<dbReference type="Pfam" id="PF07519">
    <property type="entry name" value="Tannase"/>
    <property type="match status" value="1"/>
</dbReference>
<evidence type="ECO:0000256" key="2">
    <source>
        <dbReference type="ARBA" id="ARBA00022487"/>
    </source>
</evidence>
<keyword evidence="12" id="KW-1185">Reference proteome</keyword>
<dbReference type="AlphaFoldDB" id="A0A0K6G222"/>
<dbReference type="GO" id="GO:0045493">
    <property type="term" value="P:xylan catabolic process"/>
    <property type="evidence" value="ECO:0007669"/>
    <property type="project" value="UniProtKB-KW"/>
</dbReference>